<dbReference type="OrthoDB" id="597977at2"/>
<dbReference type="NCBIfam" id="TIGR01764">
    <property type="entry name" value="excise"/>
    <property type="match status" value="1"/>
</dbReference>
<organism evidence="2 3">
    <name type="scientific">Emticicia agri</name>
    <dbReference type="NCBI Taxonomy" id="2492393"/>
    <lineage>
        <taxon>Bacteria</taxon>
        <taxon>Pseudomonadati</taxon>
        <taxon>Bacteroidota</taxon>
        <taxon>Cytophagia</taxon>
        <taxon>Cytophagales</taxon>
        <taxon>Leadbetterellaceae</taxon>
        <taxon>Emticicia</taxon>
    </lineage>
</organism>
<gene>
    <name evidence="2" type="ORF">EWM59_17610</name>
</gene>
<dbReference type="InterPro" id="IPR009061">
    <property type="entry name" value="DNA-bd_dom_put_sf"/>
</dbReference>
<dbReference type="Proteomes" id="UP000293162">
    <property type="component" value="Unassembled WGS sequence"/>
</dbReference>
<dbReference type="SUPFAM" id="SSF46955">
    <property type="entry name" value="Putative DNA-binding domain"/>
    <property type="match status" value="1"/>
</dbReference>
<evidence type="ECO:0000313" key="2">
    <source>
        <dbReference type="EMBL" id="RYU94342.1"/>
    </source>
</evidence>
<dbReference type="Pfam" id="PF12728">
    <property type="entry name" value="HTH_17"/>
    <property type="match status" value="1"/>
</dbReference>
<comment type="caution">
    <text evidence="2">The sequence shown here is derived from an EMBL/GenBank/DDBJ whole genome shotgun (WGS) entry which is preliminary data.</text>
</comment>
<accession>A0A4Q5LX76</accession>
<dbReference type="AlphaFoldDB" id="A0A4Q5LX76"/>
<protein>
    <submittedName>
        <fullName evidence="2">DNA-binding protein</fullName>
    </submittedName>
</protein>
<keyword evidence="2" id="KW-0238">DNA-binding</keyword>
<evidence type="ECO:0000259" key="1">
    <source>
        <dbReference type="Pfam" id="PF12728"/>
    </source>
</evidence>
<dbReference type="GO" id="GO:0003677">
    <property type="term" value="F:DNA binding"/>
    <property type="evidence" value="ECO:0007669"/>
    <property type="project" value="UniProtKB-KW"/>
</dbReference>
<sequence>MDQNIIVTSPQELQKLIYSAVSHAVQQISIPQKVDPLPEFLTIEQASEFLNLAKPTLYSLVSRREIPFLKRSKKLYFLKEDIINWLKVKKNED</sequence>
<name>A0A4Q5LX76_9BACT</name>
<dbReference type="InterPro" id="IPR041657">
    <property type="entry name" value="HTH_17"/>
</dbReference>
<proteinExistence type="predicted"/>
<evidence type="ECO:0000313" key="3">
    <source>
        <dbReference type="Proteomes" id="UP000293162"/>
    </source>
</evidence>
<dbReference type="RefSeq" id="WP_130022574.1">
    <property type="nucleotide sequence ID" value="NZ_SEWF01000027.1"/>
</dbReference>
<keyword evidence="3" id="KW-1185">Reference proteome</keyword>
<dbReference type="InterPro" id="IPR010093">
    <property type="entry name" value="SinI_DNA-bd"/>
</dbReference>
<feature type="domain" description="Helix-turn-helix" evidence="1">
    <location>
        <begin position="40"/>
        <end position="87"/>
    </location>
</feature>
<reference evidence="2 3" key="1">
    <citation type="submission" date="2019-02" db="EMBL/GenBank/DDBJ databases">
        <title>Bacterial novel species Emticicia sp. 17J42-9 isolated from soil.</title>
        <authorList>
            <person name="Jung H.-Y."/>
        </authorList>
    </citation>
    <scope>NUCLEOTIDE SEQUENCE [LARGE SCALE GENOMIC DNA]</scope>
    <source>
        <strain evidence="2 3">17J42-9</strain>
    </source>
</reference>
<dbReference type="EMBL" id="SEWF01000027">
    <property type="protein sequence ID" value="RYU94342.1"/>
    <property type="molecule type" value="Genomic_DNA"/>
</dbReference>